<keyword evidence="1" id="KW-0963">Cytoplasm</keyword>
<evidence type="ECO:0000256" key="1">
    <source>
        <dbReference type="RuleBase" id="RU003425"/>
    </source>
</evidence>
<accession>A0A915PYU7</accession>
<dbReference type="SUPFAM" id="SSF49354">
    <property type="entry name" value="PapD-like"/>
    <property type="match status" value="1"/>
</dbReference>
<dbReference type="PROSITE" id="PS50202">
    <property type="entry name" value="MSP"/>
    <property type="match status" value="1"/>
</dbReference>
<dbReference type="AlphaFoldDB" id="A0A915PYU7"/>
<dbReference type="InterPro" id="IPR000535">
    <property type="entry name" value="MSP_dom"/>
</dbReference>
<dbReference type="Pfam" id="PF00635">
    <property type="entry name" value="Motile_Sperm"/>
    <property type="match status" value="1"/>
</dbReference>
<comment type="function">
    <text evidence="1">Central component in molecular interactions underlying sperm crawling. Forms an extensive filament system that extends from sperm villipoda, along the leading edge of the pseudopod.</text>
</comment>
<dbReference type="Proteomes" id="UP000887581">
    <property type="component" value="Unplaced"/>
</dbReference>
<reference evidence="4" key="1">
    <citation type="submission" date="2022-11" db="UniProtKB">
        <authorList>
            <consortium name="WormBaseParasite"/>
        </authorList>
    </citation>
    <scope>IDENTIFICATION</scope>
</reference>
<dbReference type="Gene3D" id="2.60.40.10">
    <property type="entry name" value="Immunoglobulins"/>
    <property type="match status" value="1"/>
</dbReference>
<name>A0A915PYU7_9BILA</name>
<keyword evidence="1" id="KW-0206">Cytoskeleton</keyword>
<keyword evidence="3" id="KW-1185">Reference proteome</keyword>
<organism evidence="3 4">
    <name type="scientific">Setaria digitata</name>
    <dbReference type="NCBI Taxonomy" id="48799"/>
    <lineage>
        <taxon>Eukaryota</taxon>
        <taxon>Metazoa</taxon>
        <taxon>Ecdysozoa</taxon>
        <taxon>Nematoda</taxon>
        <taxon>Chromadorea</taxon>
        <taxon>Rhabditida</taxon>
        <taxon>Spirurina</taxon>
        <taxon>Spiruromorpha</taxon>
        <taxon>Filarioidea</taxon>
        <taxon>Setariidae</taxon>
        <taxon>Setaria</taxon>
    </lineage>
</organism>
<feature type="domain" description="MSP" evidence="2">
    <location>
        <begin position="187"/>
        <end position="302"/>
    </location>
</feature>
<proteinExistence type="predicted"/>
<dbReference type="WBParaSite" id="sdigi.contig61.g3281.t1">
    <property type="protein sequence ID" value="sdigi.contig61.g3281.t1"/>
    <property type="gene ID" value="sdigi.contig61.g3281"/>
</dbReference>
<evidence type="ECO:0000313" key="3">
    <source>
        <dbReference type="Proteomes" id="UP000887581"/>
    </source>
</evidence>
<evidence type="ECO:0000259" key="2">
    <source>
        <dbReference type="PROSITE" id="PS50202"/>
    </source>
</evidence>
<dbReference type="InterPro" id="IPR013783">
    <property type="entry name" value="Ig-like_fold"/>
</dbReference>
<dbReference type="InterPro" id="IPR008962">
    <property type="entry name" value="PapD-like_sf"/>
</dbReference>
<evidence type="ECO:0000313" key="4">
    <source>
        <dbReference type="WBParaSite" id="sdigi.contig61.g3281.t1"/>
    </source>
</evidence>
<sequence>MYKREMQQCEDVILKHFLWWLSVVPAVASGSAGMEAHDIRCAGRSHPDSSLFKKNRNHLTWFEQHAKERVIRSQSGCGHLSGDNTSGIVGDREVMLDTFKTIPKESYTATGLSITRLSLTTARSLPTRIRKNEDGKTEIANRNRTLTTAVGKTSGSGRCDVVVRGLWKLLDRLLADYKGNSSGAVEGLVSFPESQVTIRSGHTGPVILAFTNNYKKSVIWALKTNAIRRLAAFPTAGIIPPSETVQIKVDLVEKIPEKNLKDRLSLEYFVTDRKVVNDSIYYSFFRHSGSTRMKKNLEIVYV</sequence>
<protein>
    <recommendedName>
        <fullName evidence="1">Major sperm protein</fullName>
    </recommendedName>
</protein>